<proteinExistence type="predicted"/>
<organism evidence="1 2">
    <name type="scientific">Candidatus Gottesmanbacteria bacterium RIFCSPHIGHO2_01_FULL_40_15</name>
    <dbReference type="NCBI Taxonomy" id="1798376"/>
    <lineage>
        <taxon>Bacteria</taxon>
        <taxon>Candidatus Gottesmaniibacteriota</taxon>
    </lineage>
</organism>
<evidence type="ECO:0000313" key="1">
    <source>
        <dbReference type="EMBL" id="OGG06033.1"/>
    </source>
</evidence>
<protein>
    <submittedName>
        <fullName evidence="1">Uncharacterized protein</fullName>
    </submittedName>
</protein>
<dbReference type="AlphaFoldDB" id="A0A1F5Z108"/>
<gene>
    <name evidence="1" type="ORF">A2777_00765</name>
</gene>
<dbReference type="Proteomes" id="UP000177354">
    <property type="component" value="Unassembled WGS sequence"/>
</dbReference>
<sequence>MTVAPELKSMYFDITSLTQQETPEWLFENNELGITPLQLHVRLLKPLKTGAYPDRRFLFHLFKMTESTDRDMMENQPEWVERGFFTVKYTSDEVAKIQNSYLQGLKEIYSLAKASEEGDNIRFAFPLYGAMPIMARMNEIADKELREVGIRKEQLLHAPIWGTQGASTGGAQVDKTINPELLKPENYIVLSDDVLDSGVSAIQLGIARRLKRLGLEELLEKDYGNLVSDIRELRGQGRIFDDRQLVEKFARAAKLLREERIIVAPLFCKNQPFNNLLIQEVKTNFSEYDGVLAVMQDRANRKTNLIGESEWIMGGVGGWDSGYPLLDTGVNGAAETGTKKVKGILYYTDPEYETILIKLGLDKLFLRVGAGIKDLVVFNAKKYDELVWEVAKNVNAYMEYTVDQGLYSDL</sequence>
<name>A0A1F5Z108_9BACT</name>
<accession>A0A1F5Z108</accession>
<comment type="caution">
    <text evidence="1">The sequence shown here is derived from an EMBL/GenBank/DDBJ whole genome shotgun (WGS) entry which is preliminary data.</text>
</comment>
<reference evidence="1 2" key="1">
    <citation type="journal article" date="2016" name="Nat. Commun.">
        <title>Thousands of microbial genomes shed light on interconnected biogeochemical processes in an aquifer system.</title>
        <authorList>
            <person name="Anantharaman K."/>
            <person name="Brown C.T."/>
            <person name="Hug L.A."/>
            <person name="Sharon I."/>
            <person name="Castelle C.J."/>
            <person name="Probst A.J."/>
            <person name="Thomas B.C."/>
            <person name="Singh A."/>
            <person name="Wilkins M.J."/>
            <person name="Karaoz U."/>
            <person name="Brodie E.L."/>
            <person name="Williams K.H."/>
            <person name="Hubbard S.S."/>
            <person name="Banfield J.F."/>
        </authorList>
    </citation>
    <scope>NUCLEOTIDE SEQUENCE [LARGE SCALE GENOMIC DNA]</scope>
</reference>
<dbReference type="EMBL" id="MFJF01000019">
    <property type="protein sequence ID" value="OGG06033.1"/>
    <property type="molecule type" value="Genomic_DNA"/>
</dbReference>
<evidence type="ECO:0000313" key="2">
    <source>
        <dbReference type="Proteomes" id="UP000177354"/>
    </source>
</evidence>